<comment type="subcellular location">
    <subcellularLocation>
        <location evidence="5 7">Cytoplasm</location>
    </subcellularLocation>
</comment>
<dbReference type="AlphaFoldDB" id="A0A7W9CIA4"/>
<dbReference type="GO" id="GO:0005737">
    <property type="term" value="C:cytoplasm"/>
    <property type="evidence" value="ECO:0007669"/>
    <property type="project" value="UniProtKB-SubCell"/>
</dbReference>
<comment type="catalytic activity">
    <reaction evidence="5 7">
        <text>AMP + ATP = 2 ADP</text>
        <dbReference type="Rhea" id="RHEA:12973"/>
        <dbReference type="ChEBI" id="CHEBI:30616"/>
        <dbReference type="ChEBI" id="CHEBI:456215"/>
        <dbReference type="ChEBI" id="CHEBI:456216"/>
        <dbReference type="EC" id="2.7.4.3"/>
    </reaction>
</comment>
<evidence type="ECO:0000313" key="8">
    <source>
        <dbReference type="EMBL" id="MBB5746190.1"/>
    </source>
</evidence>
<comment type="similarity">
    <text evidence="5 6">Belongs to the adenylate kinase family.</text>
</comment>
<dbReference type="NCBIfam" id="NF001381">
    <property type="entry name" value="PRK00279.1-3"/>
    <property type="match status" value="1"/>
</dbReference>
<dbReference type="Gene3D" id="3.40.50.300">
    <property type="entry name" value="P-loop containing nucleotide triphosphate hydrolases"/>
    <property type="match status" value="1"/>
</dbReference>
<evidence type="ECO:0000313" key="9">
    <source>
        <dbReference type="Proteomes" id="UP000545037"/>
    </source>
</evidence>
<evidence type="ECO:0000256" key="7">
    <source>
        <dbReference type="RuleBase" id="RU003331"/>
    </source>
</evidence>
<dbReference type="PROSITE" id="PS00113">
    <property type="entry name" value="ADENYLATE_KINASE"/>
    <property type="match status" value="1"/>
</dbReference>
<dbReference type="NCBIfam" id="NF011100">
    <property type="entry name" value="PRK14527.1"/>
    <property type="match status" value="1"/>
</dbReference>
<dbReference type="GO" id="GO:0004017">
    <property type="term" value="F:AMP kinase activity"/>
    <property type="evidence" value="ECO:0007669"/>
    <property type="project" value="UniProtKB-UniRule"/>
</dbReference>
<feature type="binding site" evidence="5">
    <location>
        <position position="31"/>
    </location>
    <ligand>
        <name>AMP</name>
        <dbReference type="ChEBI" id="CHEBI:456215"/>
    </ligand>
</feature>
<dbReference type="PRINTS" id="PR00094">
    <property type="entry name" value="ADENYLTKNASE"/>
</dbReference>
<feature type="binding site" evidence="5">
    <location>
        <position position="127"/>
    </location>
    <ligand>
        <name>ATP</name>
        <dbReference type="ChEBI" id="CHEBI:30616"/>
    </ligand>
</feature>
<dbReference type="InterPro" id="IPR000850">
    <property type="entry name" value="Adenylat/UMP-CMP_kin"/>
</dbReference>
<proteinExistence type="inferred from homology"/>
<feature type="binding site" evidence="5">
    <location>
        <position position="144"/>
    </location>
    <ligand>
        <name>AMP</name>
        <dbReference type="ChEBI" id="CHEBI:456215"/>
    </ligand>
</feature>
<keyword evidence="5 7" id="KW-0067">ATP-binding</keyword>
<dbReference type="PANTHER" id="PTHR23359">
    <property type="entry name" value="NUCLEOTIDE KINASE"/>
    <property type="match status" value="1"/>
</dbReference>
<accession>A0A7W9CIA4</accession>
<feature type="binding site" evidence="5">
    <location>
        <position position="92"/>
    </location>
    <ligand>
        <name>AMP</name>
        <dbReference type="ChEBI" id="CHEBI:456215"/>
    </ligand>
</feature>
<keyword evidence="4 5" id="KW-0418">Kinase</keyword>
<dbReference type="InterPro" id="IPR033690">
    <property type="entry name" value="Adenylat_kinase_CS"/>
</dbReference>
<dbReference type="CDD" id="cd01428">
    <property type="entry name" value="ADK"/>
    <property type="match status" value="1"/>
</dbReference>
<keyword evidence="3 5" id="KW-0547">Nucleotide-binding</keyword>
<comment type="domain">
    <text evidence="5">Consists of three domains, a large central CORE domain and two small peripheral domains, NMPbind and LID, which undergo movements during catalysis. The LID domain closes over the site of phosphoryl transfer upon ATP binding. Assembling and dissambling the active center during each catalytic cycle provides an effective means to prevent ATP hydrolysis.</text>
</comment>
<evidence type="ECO:0000256" key="2">
    <source>
        <dbReference type="ARBA" id="ARBA00022727"/>
    </source>
</evidence>
<dbReference type="EMBL" id="JACHOR010000003">
    <property type="protein sequence ID" value="MBB5746190.1"/>
    <property type="molecule type" value="Genomic_DNA"/>
</dbReference>
<dbReference type="InterPro" id="IPR027417">
    <property type="entry name" value="P-loop_NTPase"/>
</dbReference>
<dbReference type="GO" id="GO:0044209">
    <property type="term" value="P:AMP salvage"/>
    <property type="evidence" value="ECO:0007669"/>
    <property type="project" value="UniProtKB-UniRule"/>
</dbReference>
<feature type="binding site" evidence="5">
    <location>
        <position position="36"/>
    </location>
    <ligand>
        <name>AMP</name>
        <dbReference type="ChEBI" id="CHEBI:456215"/>
    </ligand>
</feature>
<gene>
    <name evidence="5" type="primary">adk</name>
    <name evidence="8" type="ORF">GGR13_001794</name>
</gene>
<reference evidence="8 9" key="1">
    <citation type="submission" date="2020-08" db="EMBL/GenBank/DDBJ databases">
        <title>Genomic Encyclopedia of Type Strains, Phase IV (KMG-IV): sequencing the most valuable type-strain genomes for metagenomic binning, comparative biology and taxonomic classification.</title>
        <authorList>
            <person name="Goeker M."/>
        </authorList>
    </citation>
    <scope>NUCLEOTIDE SEQUENCE [LARGE SCALE GENOMIC DNA]</scope>
    <source>
        <strain evidence="8 9">DSM 4737</strain>
    </source>
</reference>
<evidence type="ECO:0000256" key="5">
    <source>
        <dbReference type="HAMAP-Rule" id="MF_00235"/>
    </source>
</evidence>
<comment type="caution">
    <text evidence="8">The sequence shown here is derived from an EMBL/GenBank/DDBJ whole genome shotgun (WGS) entry which is preliminary data.</text>
</comment>
<evidence type="ECO:0000256" key="3">
    <source>
        <dbReference type="ARBA" id="ARBA00022741"/>
    </source>
</evidence>
<evidence type="ECO:0000256" key="1">
    <source>
        <dbReference type="ARBA" id="ARBA00022679"/>
    </source>
</evidence>
<dbReference type="Pfam" id="PF00406">
    <property type="entry name" value="ADK"/>
    <property type="match status" value="1"/>
</dbReference>
<comment type="pathway">
    <text evidence="5">Purine metabolism; AMP biosynthesis via salvage pathway; AMP from ADP: step 1/1.</text>
</comment>
<organism evidence="8 9">
    <name type="scientific">Brevundimonas variabilis</name>
    <dbReference type="NCBI Taxonomy" id="74312"/>
    <lineage>
        <taxon>Bacteria</taxon>
        <taxon>Pseudomonadati</taxon>
        <taxon>Pseudomonadota</taxon>
        <taxon>Alphaproteobacteria</taxon>
        <taxon>Caulobacterales</taxon>
        <taxon>Caulobacteraceae</taxon>
        <taxon>Brevundimonas</taxon>
    </lineage>
</organism>
<keyword evidence="2 5" id="KW-0545">Nucleotide biosynthesis</keyword>
<evidence type="ECO:0000256" key="4">
    <source>
        <dbReference type="ARBA" id="ARBA00022777"/>
    </source>
</evidence>
<name>A0A7W9CIA4_9CAUL</name>
<feature type="region of interest" description="NMP" evidence="5">
    <location>
        <begin position="30"/>
        <end position="59"/>
    </location>
</feature>
<dbReference type="NCBIfam" id="NF011105">
    <property type="entry name" value="PRK14532.1"/>
    <property type="match status" value="1"/>
</dbReference>
<dbReference type="SUPFAM" id="SSF52540">
    <property type="entry name" value="P-loop containing nucleoside triphosphate hydrolases"/>
    <property type="match status" value="1"/>
</dbReference>
<feature type="binding site" evidence="5">
    <location>
        <begin position="57"/>
        <end position="59"/>
    </location>
    <ligand>
        <name>AMP</name>
        <dbReference type="ChEBI" id="CHEBI:456215"/>
    </ligand>
</feature>
<keyword evidence="9" id="KW-1185">Reference proteome</keyword>
<dbReference type="RefSeq" id="WP_183213190.1">
    <property type="nucleotide sequence ID" value="NZ_JACHOR010000003.1"/>
</dbReference>
<dbReference type="GO" id="GO:0005524">
    <property type="term" value="F:ATP binding"/>
    <property type="evidence" value="ECO:0007669"/>
    <property type="project" value="UniProtKB-UniRule"/>
</dbReference>
<protein>
    <recommendedName>
        <fullName evidence="5 7">Adenylate kinase</fullName>
        <shortName evidence="5">AK</shortName>
        <ecNumber evidence="5 7">2.7.4.3</ecNumber>
    </recommendedName>
    <alternativeName>
        <fullName evidence="5">ATP-AMP transphosphorylase</fullName>
    </alternativeName>
    <alternativeName>
        <fullName evidence="5">ATP:AMP phosphotransferase</fullName>
    </alternativeName>
    <alternativeName>
        <fullName evidence="5">Adenylate monophosphate kinase</fullName>
    </alternativeName>
</protein>
<sequence>MNLILFGPPAAGKGTQAKRLVEERGMVQLSTGDMLREAITSGSDLGKECQAIMSRGDLVSDAIVIALIEARLKEAEDAGGAIFDGFPRTLAQAESLDAMLATLGKQIDAVVRLKVDDAALLERVAGRFADQGRPDDNPESFKIRLDAYNRNTAPLLPYYADRGLLTEVDGMGSIATVAAAIDGALKAAA</sequence>
<dbReference type="EC" id="2.7.4.3" evidence="5 7"/>
<keyword evidence="1 5" id="KW-0808">Transferase</keyword>
<dbReference type="Proteomes" id="UP000545037">
    <property type="component" value="Unassembled WGS sequence"/>
</dbReference>
<dbReference type="HAMAP" id="MF_00235">
    <property type="entry name" value="Adenylate_kinase_Adk"/>
    <property type="match status" value="1"/>
</dbReference>
<evidence type="ECO:0000256" key="6">
    <source>
        <dbReference type="RuleBase" id="RU003330"/>
    </source>
</evidence>
<comment type="subunit">
    <text evidence="5 7">Monomer.</text>
</comment>
<feature type="binding site" evidence="5">
    <location>
        <position position="133"/>
    </location>
    <ligand>
        <name>AMP</name>
        <dbReference type="ChEBI" id="CHEBI:456215"/>
    </ligand>
</feature>
<dbReference type="NCBIfam" id="NF011104">
    <property type="entry name" value="PRK14531.1"/>
    <property type="match status" value="1"/>
</dbReference>
<comment type="function">
    <text evidence="5">Catalyzes the reversible transfer of the terminal phosphate group between ATP and AMP. Plays an important role in cellular energy homeostasis and in adenine nucleotide metabolism.</text>
</comment>
<feature type="binding site" evidence="5">
    <location>
        <position position="172"/>
    </location>
    <ligand>
        <name>ATP</name>
        <dbReference type="ChEBI" id="CHEBI:30616"/>
    </ligand>
</feature>
<dbReference type="UniPathway" id="UPA00588">
    <property type="reaction ID" value="UER00649"/>
</dbReference>
<keyword evidence="5" id="KW-0963">Cytoplasm</keyword>
<feature type="binding site" evidence="5">
    <location>
        <begin position="10"/>
        <end position="15"/>
    </location>
    <ligand>
        <name>ATP</name>
        <dbReference type="ChEBI" id="CHEBI:30616"/>
    </ligand>
</feature>
<feature type="binding site" evidence="5">
    <location>
        <begin position="85"/>
        <end position="88"/>
    </location>
    <ligand>
        <name>AMP</name>
        <dbReference type="ChEBI" id="CHEBI:456215"/>
    </ligand>
</feature>
<comment type="caution">
    <text evidence="5">Lacks conserved residue(s) required for the propagation of feature annotation.</text>
</comment>